<sequence>MFNTDALQQLRQLKSEIKTQKDLQVGTIKLSATRFGFVTLDDGREIYLPQEQAQRVLPGDRVEVSLETDDKGKPHAILEKALRKTAPRFVGQYQVRGNGHFVAPDLPGLNRWLFVPPKARQNASPGDFVVAQVSRHPFSSGNGQVEITQVLGSAQEPGIERKYTLAKHELEEEWPAPVLAEAEALGEEDIARLAVDREDLTHLPFVTIDAISTQDMDDALMAEQVDGGWRLRVAIADPASLLKADGAIERLARERVMSGYMPGGVRPMLPEVLANQLCSLRPGCLRLALICTIQVDDKGALGEFSFSQSVIKSWAKLSYDAVAGFLGSHLDESLKSLPDEALNSLYQLGEAAQAMRQWRNDHALLTEERPDYRMRLDEKGKIRSIDKVWPTAAHKLVEECMVAANRCAADFLQAQGDKGLFIVHRGIREEKVGQVKTLLKALEGPLQNEDPGTAEGYKRILQNATSNEDTLALRAIVLRQLERAEMAFTAAPHQGMGLASYTTFTSPLRKYTDLFVHRLIRNVLQQESAPQLSDDDLAKLQQDQMRLRRVVSEIEQWLKCQFAPTLGDRVQSGRIVKVTSPGFLVRLDETGLEGFVTMKDLEGKFSFDPVRLTLTGKKLTFQLDQSVQVVFKSVDQERRQIHFRMAENQPQATSASTAT</sequence>
<dbReference type="NCBIfam" id="TIGR00358">
    <property type="entry name" value="3_prime_RNase"/>
    <property type="match status" value="1"/>
</dbReference>
<dbReference type="PROSITE" id="PS50126">
    <property type="entry name" value="S1"/>
    <property type="match status" value="1"/>
</dbReference>
<keyword evidence="6" id="KW-0378">Hydrolase</keyword>
<dbReference type="InterPro" id="IPR040476">
    <property type="entry name" value="CSD2"/>
</dbReference>
<evidence type="ECO:0000313" key="10">
    <source>
        <dbReference type="EMBL" id="QCF24667.1"/>
    </source>
</evidence>
<dbReference type="GO" id="GO:0005829">
    <property type="term" value="C:cytosol"/>
    <property type="evidence" value="ECO:0007669"/>
    <property type="project" value="TreeGrafter"/>
</dbReference>
<dbReference type="RefSeq" id="WP_136546097.1">
    <property type="nucleotide sequence ID" value="NZ_CP031093.1"/>
</dbReference>
<name>A0A4P7XFZ0_9ALTE</name>
<dbReference type="GO" id="GO:0003723">
    <property type="term" value="F:RNA binding"/>
    <property type="evidence" value="ECO:0007669"/>
    <property type="project" value="UniProtKB-KW"/>
</dbReference>
<dbReference type="SMART" id="SM00316">
    <property type="entry name" value="S1"/>
    <property type="match status" value="2"/>
</dbReference>
<reference evidence="10 11" key="1">
    <citation type="submission" date="2018-07" db="EMBL/GenBank/DDBJ databases">
        <title>Marsedoiliclastica nanhaica gen. nov. sp. nov., a novel marine hydrocarbonoclastic bacterium isolated from an in-situ enriched hydrocarbon-degrading consortium in deep-sea sediment.</title>
        <authorList>
            <person name="Dong C."/>
            <person name="Ma T."/>
            <person name="Liu R."/>
            <person name="Shao Z."/>
        </authorList>
    </citation>
    <scope>NUCLEOTIDE SEQUENCE [LARGE SCALE GENOMIC DNA]</scope>
    <source>
        <strain evidence="11">soil36-7</strain>
    </source>
</reference>
<dbReference type="InterPro" id="IPR001900">
    <property type="entry name" value="RNase_II/R"/>
</dbReference>
<keyword evidence="8" id="KW-0694">RNA-binding</keyword>
<dbReference type="InterPro" id="IPR050180">
    <property type="entry name" value="RNR_Ribonuclease"/>
</dbReference>
<keyword evidence="5" id="KW-0540">Nuclease</keyword>
<dbReference type="InterPro" id="IPR013223">
    <property type="entry name" value="RNase_B_OB_dom"/>
</dbReference>
<dbReference type="SMART" id="SM00955">
    <property type="entry name" value="RNB"/>
    <property type="match status" value="1"/>
</dbReference>
<dbReference type="Pfam" id="PF17876">
    <property type="entry name" value="CSD2"/>
    <property type="match status" value="1"/>
</dbReference>
<keyword evidence="4" id="KW-0963">Cytoplasm</keyword>
<gene>
    <name evidence="10" type="ORF">soil367_01115</name>
</gene>
<dbReference type="Pfam" id="PF08206">
    <property type="entry name" value="OB_RNB"/>
    <property type="match status" value="1"/>
</dbReference>
<evidence type="ECO:0000256" key="2">
    <source>
        <dbReference type="ARBA" id="ARBA00004496"/>
    </source>
</evidence>
<dbReference type="EC" id="3.1.13.1" evidence="3"/>
<dbReference type="KEGG" id="hmi:soil367_01115"/>
<dbReference type="AlphaFoldDB" id="A0A4P7XFZ0"/>
<dbReference type="SUPFAM" id="SSF50249">
    <property type="entry name" value="Nucleic acid-binding proteins"/>
    <property type="match status" value="3"/>
</dbReference>
<comment type="subcellular location">
    <subcellularLocation>
        <location evidence="2">Cytoplasm</location>
    </subcellularLocation>
</comment>
<dbReference type="PANTHER" id="PTHR23355">
    <property type="entry name" value="RIBONUCLEASE"/>
    <property type="match status" value="1"/>
</dbReference>
<evidence type="ECO:0000256" key="1">
    <source>
        <dbReference type="ARBA" id="ARBA00001849"/>
    </source>
</evidence>
<organism evidence="10 11">
    <name type="scientific">Hydrocarboniclastica marina</name>
    <dbReference type="NCBI Taxonomy" id="2259620"/>
    <lineage>
        <taxon>Bacteria</taxon>
        <taxon>Pseudomonadati</taxon>
        <taxon>Pseudomonadota</taxon>
        <taxon>Gammaproteobacteria</taxon>
        <taxon>Alteromonadales</taxon>
        <taxon>Alteromonadaceae</taxon>
        <taxon>Hydrocarboniclastica</taxon>
    </lineage>
</organism>
<evidence type="ECO:0000313" key="11">
    <source>
        <dbReference type="Proteomes" id="UP000298049"/>
    </source>
</evidence>
<dbReference type="Gene3D" id="2.40.50.140">
    <property type="entry name" value="Nucleic acid-binding proteins"/>
    <property type="match status" value="2"/>
</dbReference>
<dbReference type="Pfam" id="PF00773">
    <property type="entry name" value="RNB"/>
    <property type="match status" value="1"/>
</dbReference>
<dbReference type="SMART" id="SM00357">
    <property type="entry name" value="CSP"/>
    <property type="match status" value="1"/>
</dbReference>
<accession>A0A4P7XFZ0</accession>
<dbReference type="InterPro" id="IPR012340">
    <property type="entry name" value="NA-bd_OB-fold"/>
</dbReference>
<dbReference type="PANTHER" id="PTHR23355:SF37">
    <property type="entry name" value="EXORIBONUCLEASE 2"/>
    <property type="match status" value="1"/>
</dbReference>
<evidence type="ECO:0000256" key="4">
    <source>
        <dbReference type="ARBA" id="ARBA00022490"/>
    </source>
</evidence>
<dbReference type="InterPro" id="IPR004476">
    <property type="entry name" value="RNase_II/RNase_R"/>
</dbReference>
<dbReference type="Gene3D" id="2.40.50.640">
    <property type="match status" value="1"/>
</dbReference>
<evidence type="ECO:0000256" key="8">
    <source>
        <dbReference type="ARBA" id="ARBA00022884"/>
    </source>
</evidence>
<keyword evidence="7" id="KW-0269">Exonuclease</keyword>
<dbReference type="EMBL" id="CP031093">
    <property type="protein sequence ID" value="QCF24667.1"/>
    <property type="molecule type" value="Genomic_DNA"/>
</dbReference>
<evidence type="ECO:0000256" key="6">
    <source>
        <dbReference type="ARBA" id="ARBA00022801"/>
    </source>
</evidence>
<dbReference type="Proteomes" id="UP000298049">
    <property type="component" value="Chromosome"/>
</dbReference>
<feature type="domain" description="S1 motif" evidence="9">
    <location>
        <begin position="567"/>
        <end position="646"/>
    </location>
</feature>
<evidence type="ECO:0000256" key="5">
    <source>
        <dbReference type="ARBA" id="ARBA00022722"/>
    </source>
</evidence>
<dbReference type="CDD" id="cd00164">
    <property type="entry name" value="S1_like"/>
    <property type="match status" value="1"/>
</dbReference>
<evidence type="ECO:0000256" key="3">
    <source>
        <dbReference type="ARBA" id="ARBA00012163"/>
    </source>
</evidence>
<protein>
    <recommendedName>
        <fullName evidence="3">exoribonuclease II</fullName>
        <ecNumber evidence="3">3.1.13.1</ecNumber>
    </recommendedName>
</protein>
<dbReference type="GO" id="GO:0006402">
    <property type="term" value="P:mRNA catabolic process"/>
    <property type="evidence" value="ECO:0007669"/>
    <property type="project" value="TreeGrafter"/>
</dbReference>
<dbReference type="GO" id="GO:0008859">
    <property type="term" value="F:exoribonuclease II activity"/>
    <property type="evidence" value="ECO:0007669"/>
    <property type="project" value="UniProtKB-EC"/>
</dbReference>
<dbReference type="OrthoDB" id="9764149at2"/>
<dbReference type="InterPro" id="IPR003029">
    <property type="entry name" value="S1_domain"/>
</dbReference>
<dbReference type="Pfam" id="PF00575">
    <property type="entry name" value="S1"/>
    <property type="match status" value="1"/>
</dbReference>
<evidence type="ECO:0000259" key="9">
    <source>
        <dbReference type="PROSITE" id="PS50126"/>
    </source>
</evidence>
<proteinExistence type="predicted"/>
<dbReference type="InterPro" id="IPR011129">
    <property type="entry name" value="CSD"/>
</dbReference>
<comment type="catalytic activity">
    <reaction evidence="1">
        <text>Exonucleolytic cleavage in the 3'- to 5'-direction to yield nucleoside 5'-phosphates.</text>
        <dbReference type="EC" id="3.1.13.1"/>
    </reaction>
</comment>
<evidence type="ECO:0000256" key="7">
    <source>
        <dbReference type="ARBA" id="ARBA00022839"/>
    </source>
</evidence>
<keyword evidence="11" id="KW-1185">Reference proteome</keyword>